<dbReference type="SUPFAM" id="SSF46785">
    <property type="entry name" value="Winged helix' DNA-binding domain"/>
    <property type="match status" value="1"/>
</dbReference>
<dbReference type="Proteomes" id="UP000568050">
    <property type="component" value="Unassembled WGS sequence"/>
</dbReference>
<dbReference type="Pfam" id="PF00480">
    <property type="entry name" value="ROK"/>
    <property type="match status" value="1"/>
</dbReference>
<dbReference type="Gene3D" id="1.10.10.10">
    <property type="entry name" value="Winged helix-like DNA-binding domain superfamily/Winged helix DNA-binding domain"/>
    <property type="match status" value="1"/>
</dbReference>
<dbReference type="InterPro" id="IPR043129">
    <property type="entry name" value="ATPase_NBD"/>
</dbReference>
<evidence type="ECO:0000256" key="1">
    <source>
        <dbReference type="ARBA" id="ARBA00006479"/>
    </source>
</evidence>
<proteinExistence type="inferred from homology"/>
<dbReference type="PANTHER" id="PTHR18964:SF149">
    <property type="entry name" value="BIFUNCTIONAL UDP-N-ACETYLGLUCOSAMINE 2-EPIMERASE_N-ACETYLMANNOSAMINE KINASE"/>
    <property type="match status" value="1"/>
</dbReference>
<dbReference type="EMBL" id="JACHWP010000007">
    <property type="protein sequence ID" value="MBB3023598.1"/>
    <property type="molecule type" value="Genomic_DNA"/>
</dbReference>
<dbReference type="CDD" id="cd23763">
    <property type="entry name" value="ASKHA_ATPase_ROK"/>
    <property type="match status" value="1"/>
</dbReference>
<name>A0A839QVD3_9MICO</name>
<comment type="similarity">
    <text evidence="1">Belongs to the ROK (NagC/XylR) family.</text>
</comment>
<dbReference type="AlphaFoldDB" id="A0A839QVD3"/>
<dbReference type="PANTHER" id="PTHR18964">
    <property type="entry name" value="ROK (REPRESSOR, ORF, KINASE) FAMILY"/>
    <property type="match status" value="1"/>
</dbReference>
<evidence type="ECO:0000313" key="2">
    <source>
        <dbReference type="EMBL" id="MBB3023598.1"/>
    </source>
</evidence>
<dbReference type="InterPro" id="IPR036388">
    <property type="entry name" value="WH-like_DNA-bd_sf"/>
</dbReference>
<dbReference type="SUPFAM" id="SSF53067">
    <property type="entry name" value="Actin-like ATPase domain"/>
    <property type="match status" value="1"/>
</dbReference>
<keyword evidence="2" id="KW-0418">Kinase</keyword>
<reference evidence="2 3" key="1">
    <citation type="submission" date="2020-08" db="EMBL/GenBank/DDBJ databases">
        <title>Sequencing the genomes of 1000 actinobacteria strains.</title>
        <authorList>
            <person name="Klenk H.-P."/>
        </authorList>
    </citation>
    <scope>NUCLEOTIDE SEQUENCE [LARGE SCALE GENOMIC DNA]</scope>
    <source>
        <strain evidence="2 3">DSM 23040</strain>
    </source>
</reference>
<sequence length="365" mass="38875">MSTLLTCGALSRTELAEITGYSQSSMTTPIKTLLGNGYVQEIGQANSTGGRPRTLLQFRRSAVRLTVIGIQSGDIVVRQVDLDQQIYAQIRRPLDLGDPGQSLIAAIEALHSVTTEPSRCVVLSLPGVVSEEGYIALAPELGDADQATLAERLRSALRIAVIIENDVNLVALGECGRFDGDAALIYVGGGIGGALLVDGKIHVGATRSAGEIGFLPWRSSKLSGEVGQLESEFSIPRLTRGARELGIDTEEHRLLEDLMTSENDAAKGLLSGALDAWAYASAVYVCVANPHTVVLAGALPRLDKPHRSKLKSRIRRLCPSDVDIRFAQHGEDALVRGAISCMETRPQLLLEASGPPHSESPKSGL</sequence>
<dbReference type="InterPro" id="IPR036390">
    <property type="entry name" value="WH_DNA-bd_sf"/>
</dbReference>
<keyword evidence="3" id="KW-1185">Reference proteome</keyword>
<dbReference type="RefSeq" id="WP_183376914.1">
    <property type="nucleotide sequence ID" value="NZ_CBCSFZ010000020.1"/>
</dbReference>
<accession>A0A839QVD3</accession>
<evidence type="ECO:0000313" key="3">
    <source>
        <dbReference type="Proteomes" id="UP000568050"/>
    </source>
</evidence>
<protein>
    <submittedName>
        <fullName evidence="2">Putative NBD/HSP70 family sugar kinase</fullName>
    </submittedName>
</protein>
<organism evidence="2 3">
    <name type="scientific">Helcobacillus massiliensis</name>
    <dbReference type="NCBI Taxonomy" id="521392"/>
    <lineage>
        <taxon>Bacteria</taxon>
        <taxon>Bacillati</taxon>
        <taxon>Actinomycetota</taxon>
        <taxon>Actinomycetes</taxon>
        <taxon>Micrococcales</taxon>
        <taxon>Dermabacteraceae</taxon>
        <taxon>Helcobacillus</taxon>
    </lineage>
</organism>
<dbReference type="Gene3D" id="3.30.420.40">
    <property type="match status" value="2"/>
</dbReference>
<dbReference type="GO" id="GO:0016301">
    <property type="term" value="F:kinase activity"/>
    <property type="evidence" value="ECO:0007669"/>
    <property type="project" value="UniProtKB-KW"/>
</dbReference>
<keyword evidence="2" id="KW-0808">Transferase</keyword>
<gene>
    <name evidence="2" type="ORF">FHX50_001895</name>
</gene>
<dbReference type="InterPro" id="IPR000600">
    <property type="entry name" value="ROK"/>
</dbReference>
<comment type="caution">
    <text evidence="2">The sequence shown here is derived from an EMBL/GenBank/DDBJ whole genome shotgun (WGS) entry which is preliminary data.</text>
</comment>